<gene>
    <name evidence="2" type="ORF">MGYG_06580</name>
</gene>
<evidence type="ECO:0000256" key="1">
    <source>
        <dbReference type="SAM" id="MobiDB-lite"/>
    </source>
</evidence>
<sequence length="290" mass="31725">MSQTLDSGRAERLPCLRCLTNLYSPRRESPVHLEMTCKRGPFACSRCVRLRDNGCATGMLEPDRATTSQERNNTMQRLIDAQNQFINRKAALARRRQKTTTGPVLYSKKKGEAMRRCKLQTQNNSSESSDCFIIEESDSSSTTSNATSDDSSVNRPLPRRATTQASVAALSRKVDSLMDMLRPVPDLLASLTESNQASLDAFLQGVQDYTPKRQNHLSVVIPSPTVTVPTTPTPLPAAYPESSPSIYSAKSARSTRSAKSSRSRTSAGNYLFGGSSSRVASSARRGQGYC</sequence>
<organism evidence="3">
    <name type="scientific">Arthroderma gypseum (strain ATCC MYA-4604 / CBS 118893)</name>
    <name type="common">Microsporum gypseum</name>
    <dbReference type="NCBI Taxonomy" id="535722"/>
    <lineage>
        <taxon>Eukaryota</taxon>
        <taxon>Fungi</taxon>
        <taxon>Dikarya</taxon>
        <taxon>Ascomycota</taxon>
        <taxon>Pezizomycotina</taxon>
        <taxon>Eurotiomycetes</taxon>
        <taxon>Eurotiomycetidae</taxon>
        <taxon>Onygenales</taxon>
        <taxon>Arthrodermataceae</taxon>
        <taxon>Nannizzia</taxon>
    </lineage>
</organism>
<dbReference type="HOGENOM" id="CLU_959666_0_0_1"/>
<dbReference type="AlphaFoldDB" id="E4UZQ2"/>
<dbReference type="GeneID" id="10027296"/>
<proteinExistence type="predicted"/>
<dbReference type="VEuPathDB" id="FungiDB:MGYG_06580"/>
<dbReference type="Proteomes" id="UP000002669">
    <property type="component" value="Unassembled WGS sequence"/>
</dbReference>
<protein>
    <submittedName>
        <fullName evidence="2">Uncharacterized protein</fullName>
    </submittedName>
</protein>
<dbReference type="RefSeq" id="XP_003172036.1">
    <property type="nucleotide sequence ID" value="XM_003171988.1"/>
</dbReference>
<feature type="compositionally biased region" description="Low complexity" evidence="1">
    <location>
        <begin position="248"/>
        <end position="290"/>
    </location>
</feature>
<feature type="region of interest" description="Disordered" evidence="1">
    <location>
        <begin position="136"/>
        <end position="164"/>
    </location>
</feature>
<reference evidence="3" key="1">
    <citation type="journal article" date="2012" name="MBio">
        <title>Comparative genome analysis of Trichophyton rubrum and related dermatophytes reveals candidate genes involved in infection.</title>
        <authorList>
            <person name="Martinez D.A."/>
            <person name="Oliver B.G."/>
            <person name="Graeser Y."/>
            <person name="Goldberg J.M."/>
            <person name="Li W."/>
            <person name="Martinez-Rossi N.M."/>
            <person name="Monod M."/>
            <person name="Shelest E."/>
            <person name="Barton R.C."/>
            <person name="Birch E."/>
            <person name="Brakhage A.A."/>
            <person name="Chen Z."/>
            <person name="Gurr S.J."/>
            <person name="Heiman D."/>
            <person name="Heitman J."/>
            <person name="Kosti I."/>
            <person name="Rossi A."/>
            <person name="Saif S."/>
            <person name="Samalova M."/>
            <person name="Saunders C.W."/>
            <person name="Shea T."/>
            <person name="Summerbell R.C."/>
            <person name="Xu J."/>
            <person name="Young S."/>
            <person name="Zeng Q."/>
            <person name="Birren B.W."/>
            <person name="Cuomo C.A."/>
            <person name="White T.C."/>
        </authorList>
    </citation>
    <scope>NUCLEOTIDE SEQUENCE [LARGE SCALE GENOMIC DNA]</scope>
    <source>
        <strain evidence="3">ATCC MYA-4604 / CBS 118893</strain>
    </source>
</reference>
<dbReference type="InParanoid" id="E4UZQ2"/>
<feature type="region of interest" description="Disordered" evidence="1">
    <location>
        <begin position="234"/>
        <end position="290"/>
    </location>
</feature>
<accession>E4UZQ2</accession>
<feature type="compositionally biased region" description="Low complexity" evidence="1">
    <location>
        <begin position="139"/>
        <end position="151"/>
    </location>
</feature>
<dbReference type="STRING" id="535722.E4UZQ2"/>
<name>E4UZQ2_ARTGP</name>
<evidence type="ECO:0000313" key="2">
    <source>
        <dbReference type="EMBL" id="EFR03582.1"/>
    </source>
</evidence>
<dbReference type="EMBL" id="DS989826">
    <property type="protein sequence ID" value="EFR03582.1"/>
    <property type="molecule type" value="Genomic_DNA"/>
</dbReference>
<evidence type="ECO:0000313" key="3">
    <source>
        <dbReference type="Proteomes" id="UP000002669"/>
    </source>
</evidence>
<keyword evidence="3" id="KW-1185">Reference proteome</keyword>